<keyword evidence="2" id="KW-1185">Reference proteome</keyword>
<dbReference type="EMBL" id="CP002207">
    <property type="protein sequence ID" value="ADP31572.1"/>
    <property type="molecule type" value="Genomic_DNA"/>
</dbReference>
<name>A0ABM5LV21_BACA1</name>
<sequence length="59" mass="6534">MKLTAAAMQLEAAIKTGNSKQAEYRAKFYNDKALTVQPAENISMFTVFNGGSFRLFLKA</sequence>
<evidence type="ECO:0000313" key="1">
    <source>
        <dbReference type="EMBL" id="ADP31572.1"/>
    </source>
</evidence>
<proteinExistence type="predicted"/>
<gene>
    <name evidence="1" type="ordered locus">BATR1942_03080</name>
</gene>
<organism evidence="1 2">
    <name type="scientific">Bacillus atrophaeus (strain 1942)</name>
    <dbReference type="NCBI Taxonomy" id="720555"/>
    <lineage>
        <taxon>Bacteria</taxon>
        <taxon>Bacillati</taxon>
        <taxon>Bacillota</taxon>
        <taxon>Bacilli</taxon>
        <taxon>Bacillales</taxon>
        <taxon>Bacillaceae</taxon>
        <taxon>Bacillus</taxon>
    </lineage>
</organism>
<reference evidence="1 2" key="1">
    <citation type="journal article" date="2011" name="Front. Microbiol.">
        <title>Genomic signatures of strain selection and enhancement in Bacillus atrophaeus var. globigii, a historical biowarfare simulant.</title>
        <authorList>
            <person name="Gibbons H.S."/>
            <person name="Broomall S.M."/>
            <person name="McNew L.A."/>
            <person name="Daligault H."/>
            <person name="Chapman C."/>
            <person name="Bruce D."/>
            <person name="Karavis M."/>
            <person name="Krepps M."/>
            <person name="McGregor P.A."/>
            <person name="Hong C."/>
            <person name="Park K.H."/>
            <person name="Akmal A."/>
            <person name="Feldman A."/>
            <person name="Lin J.S."/>
            <person name="Chang W.E."/>
            <person name="Higgs B.W."/>
            <person name="Demirev P."/>
            <person name="Lindquist J."/>
            <person name="Liem A."/>
            <person name="Fochler E."/>
            <person name="Read T.D."/>
            <person name="Tapia R."/>
            <person name="Johnson S."/>
            <person name="Bishop-Lilly K.A."/>
            <person name="Detter C."/>
            <person name="Han C."/>
            <person name="Sozhamannan S."/>
            <person name="Rosenzweig C.N."/>
            <person name="Skowronski E.W."/>
        </authorList>
    </citation>
    <scope>NUCLEOTIDE SEQUENCE [LARGE SCALE GENOMIC DNA]</scope>
    <source>
        <strain evidence="1 2">1942</strain>
    </source>
</reference>
<dbReference type="Proteomes" id="UP000006867">
    <property type="component" value="Chromosome"/>
</dbReference>
<dbReference type="RefSeq" id="WP_013390464.1">
    <property type="nucleotide sequence ID" value="NC_014639.1"/>
</dbReference>
<evidence type="ECO:0000313" key="2">
    <source>
        <dbReference type="Proteomes" id="UP000006867"/>
    </source>
</evidence>
<accession>A0ABM5LV21</accession>
<protein>
    <submittedName>
        <fullName evidence="1">Uncharacterized protein</fullName>
    </submittedName>
</protein>